<feature type="compositionally biased region" description="Polar residues" evidence="1">
    <location>
        <begin position="271"/>
        <end position="293"/>
    </location>
</feature>
<evidence type="ECO:0000256" key="1">
    <source>
        <dbReference type="SAM" id="MobiDB-lite"/>
    </source>
</evidence>
<keyword evidence="2" id="KW-0472">Membrane</keyword>
<feature type="compositionally biased region" description="Basic and acidic residues" evidence="1">
    <location>
        <begin position="342"/>
        <end position="376"/>
    </location>
</feature>
<dbReference type="CDD" id="cd11614">
    <property type="entry name" value="SAF_CpaB_FlgA_like"/>
    <property type="match status" value="1"/>
</dbReference>
<feature type="transmembrane region" description="Helical" evidence="2">
    <location>
        <begin position="12"/>
        <end position="32"/>
    </location>
</feature>
<keyword evidence="2" id="KW-1133">Transmembrane helix</keyword>
<name>A0ABT4E7V0_PAEAL</name>
<feature type="compositionally biased region" description="Low complexity" evidence="1">
    <location>
        <begin position="325"/>
        <end position="336"/>
    </location>
</feature>
<evidence type="ECO:0000259" key="3">
    <source>
        <dbReference type="SMART" id="SM00858"/>
    </source>
</evidence>
<dbReference type="EMBL" id="JAMDLY010000011">
    <property type="protein sequence ID" value="MCY9529811.1"/>
    <property type="molecule type" value="Genomic_DNA"/>
</dbReference>
<dbReference type="RefSeq" id="WP_028533048.1">
    <property type="nucleotide sequence ID" value="NZ_JAMDLY010000011.1"/>
</dbReference>
<feature type="region of interest" description="Disordered" evidence="1">
    <location>
        <begin position="266"/>
        <end position="402"/>
    </location>
</feature>
<feature type="domain" description="SAF" evidence="3">
    <location>
        <begin position="67"/>
        <end position="129"/>
    </location>
</feature>
<sequence>MRRWTRKTKQMIAASVGGAAVAGLLVGGYHYWAIGKNDAVHRKAVAHYEDEIAKLRKLADAEVQKRTSVWVFKQPLLAGKRIRSDDIVKIEMSSDLAPKQALNHPDQIIGKVLKIDTVPRTPVISTMLFEDEKMTDDLRWVETAVIQLPLRLQEKDMIDVRIRFPNGQDYIILSKKEIKSMQYPTIWAHMDEQERLLFSSACVDAFVNGGQIYALRYIEPQIQNEAVPNYPANEQVMMLIEADPNIVKKADTALTRLVRTRMEKEWERQSANKSQAEGWNNLQGNRTDVSYVSTHGEGSAETSGYSPLTGRAGAANRNSPFVGQPDSSSMKSSDPSLYGNQRKTDVYQQDHDSRQQPKSKDGEQDIAKKGGTRTHDAANPQDRILPQDDLNQNSTVEVTRGEEVSSIFAEAVPGSKKQ</sequence>
<dbReference type="SMART" id="SM00858">
    <property type="entry name" value="SAF"/>
    <property type="match status" value="1"/>
</dbReference>
<dbReference type="Proteomes" id="UP001527090">
    <property type="component" value="Unassembled WGS sequence"/>
</dbReference>
<evidence type="ECO:0000313" key="5">
    <source>
        <dbReference type="Proteomes" id="UP001527090"/>
    </source>
</evidence>
<reference evidence="4 5" key="1">
    <citation type="submission" date="2022-05" db="EMBL/GenBank/DDBJ databases">
        <title>Genome Sequencing of Bee-Associated Microbes.</title>
        <authorList>
            <person name="Dunlap C."/>
        </authorList>
    </citation>
    <scope>NUCLEOTIDE SEQUENCE [LARGE SCALE GENOMIC DNA]</scope>
    <source>
        <strain evidence="4 5">NRRL NRS-750</strain>
    </source>
</reference>
<proteinExistence type="predicted"/>
<evidence type="ECO:0000256" key="2">
    <source>
        <dbReference type="SAM" id="Phobius"/>
    </source>
</evidence>
<organism evidence="4 5">
    <name type="scientific">Paenibacillus alvei</name>
    <name type="common">Bacillus alvei</name>
    <dbReference type="NCBI Taxonomy" id="44250"/>
    <lineage>
        <taxon>Bacteria</taxon>
        <taxon>Bacillati</taxon>
        <taxon>Bacillota</taxon>
        <taxon>Bacilli</taxon>
        <taxon>Bacillales</taxon>
        <taxon>Paenibacillaceae</taxon>
        <taxon>Paenibacillus</taxon>
    </lineage>
</organism>
<evidence type="ECO:0000313" key="4">
    <source>
        <dbReference type="EMBL" id="MCY9529811.1"/>
    </source>
</evidence>
<accession>A0ABT4E7V0</accession>
<keyword evidence="2" id="KW-0812">Transmembrane</keyword>
<protein>
    <submittedName>
        <fullName evidence="4">SAF domain-containing protein</fullName>
    </submittedName>
</protein>
<dbReference type="InterPro" id="IPR013974">
    <property type="entry name" value="SAF"/>
</dbReference>
<gene>
    <name evidence="4" type="ORF">M5X04_10755</name>
</gene>
<keyword evidence="5" id="KW-1185">Reference proteome</keyword>
<comment type="caution">
    <text evidence="4">The sequence shown here is derived from an EMBL/GenBank/DDBJ whole genome shotgun (WGS) entry which is preliminary data.</text>
</comment>